<evidence type="ECO:0000313" key="6">
    <source>
        <dbReference type="EMBL" id="RXW19848.1"/>
    </source>
</evidence>
<keyword evidence="7" id="KW-1185">Reference proteome</keyword>
<name>A0A4V1Q3U9_9AGAR</name>
<keyword evidence="1 3" id="KW-0238">DNA-binding</keyword>
<dbReference type="OrthoDB" id="6247875at2759"/>
<dbReference type="STRING" id="2316362.A0A4V1Q3U9"/>
<evidence type="ECO:0000256" key="3">
    <source>
        <dbReference type="PROSITE-ProRule" id="PRU00267"/>
    </source>
</evidence>
<dbReference type="EMBL" id="SDEE01000179">
    <property type="protein sequence ID" value="RXW19848.1"/>
    <property type="molecule type" value="Genomic_DNA"/>
</dbReference>
<sequence length="657" mass="71807">MTKFTPSTLSTKKPSSKKTPAPSTQNASPPRPSNKWLLFRAAFIEANRGKTALRHRNINEAALAAWRAMSAEEKAPWVELQRRAKEEHKRMYPGYVYNPKRKGKGKNSRGEEGGVQGEGVAATVQAYPAQQCTPAPYRYKANAGSLPNSTQRPLPPAIWKTNGGQIPIAQPQPTRIIQGFPAVPRQTPIPQPQFTCAPVHDQYKTGLNTLPGLFQPPPPGVAVGGWAQVAQPPPTRTSSSSGASQLAGAQHFVPTPLILSQHIGNTGTNAIPSSFQSAQAQPTHMGLATTTAAAAYQAQADFDFAFNEPTFPLYLENFMVPQNGFVEANGKDYDYNAYSNHHGVQASQQHPSFGDYTRASSQIGENDNLIDAALGRFGQNVNDMAYASSALPIINTSDWNGVPYPGWRGMKGTRDVRSSPVCDFFSPPSVLPLHSLAFELKPTYSDSQLSRPSIMSKASDSPKTPRKGNNVDLTIPAPVYQGHPSPSGVPFTYFMLFRKALEEANKEKITNWHQPNLSKVAGQAWRTLSRHEKHMWQEVYIYAKCLHEITYGPSSLTAPRIQVGPDGQIFGLQVDHLPEMPVKIDDDHHQWVSDMWASQRWEELSKIYGVDVDLMPAYFNILNKGSTSASTVASASFDGVKIDLQPGITASGSIPAP</sequence>
<feature type="region of interest" description="Disordered" evidence="4">
    <location>
        <begin position="95"/>
        <end position="115"/>
    </location>
</feature>
<evidence type="ECO:0000259" key="5">
    <source>
        <dbReference type="PROSITE" id="PS50118"/>
    </source>
</evidence>
<evidence type="ECO:0000256" key="1">
    <source>
        <dbReference type="ARBA" id="ARBA00023125"/>
    </source>
</evidence>
<dbReference type="SMART" id="SM00398">
    <property type="entry name" value="HMG"/>
    <property type="match status" value="2"/>
</dbReference>
<proteinExistence type="predicted"/>
<dbReference type="GO" id="GO:0000981">
    <property type="term" value="F:DNA-binding transcription factor activity, RNA polymerase II-specific"/>
    <property type="evidence" value="ECO:0007669"/>
    <property type="project" value="TreeGrafter"/>
</dbReference>
<dbReference type="Proteomes" id="UP000290288">
    <property type="component" value="Unassembled WGS sequence"/>
</dbReference>
<dbReference type="InterPro" id="IPR009071">
    <property type="entry name" value="HMG_box_dom"/>
</dbReference>
<protein>
    <recommendedName>
        <fullName evidence="5">HMG box domain-containing protein</fullName>
    </recommendedName>
</protein>
<feature type="compositionally biased region" description="Polar residues" evidence="4">
    <location>
        <begin position="447"/>
        <end position="462"/>
    </location>
</feature>
<feature type="compositionally biased region" description="Low complexity" evidence="4">
    <location>
        <begin position="1"/>
        <end position="24"/>
    </location>
</feature>
<dbReference type="PROSITE" id="PS50118">
    <property type="entry name" value="HMG_BOX_2"/>
    <property type="match status" value="1"/>
</dbReference>
<dbReference type="Gene3D" id="1.10.30.10">
    <property type="entry name" value="High mobility group box domain"/>
    <property type="match status" value="2"/>
</dbReference>
<dbReference type="PANTHER" id="PTHR45789">
    <property type="entry name" value="FI18025P1"/>
    <property type="match status" value="1"/>
</dbReference>
<feature type="domain" description="HMG box" evidence="5">
    <location>
        <begin position="29"/>
        <end position="96"/>
    </location>
</feature>
<organism evidence="6 7">
    <name type="scientific">Candolleomyces aberdarensis</name>
    <dbReference type="NCBI Taxonomy" id="2316362"/>
    <lineage>
        <taxon>Eukaryota</taxon>
        <taxon>Fungi</taxon>
        <taxon>Dikarya</taxon>
        <taxon>Basidiomycota</taxon>
        <taxon>Agaricomycotina</taxon>
        <taxon>Agaricomycetes</taxon>
        <taxon>Agaricomycetidae</taxon>
        <taxon>Agaricales</taxon>
        <taxon>Agaricineae</taxon>
        <taxon>Psathyrellaceae</taxon>
        <taxon>Candolleomyces</taxon>
    </lineage>
</organism>
<dbReference type="InterPro" id="IPR051356">
    <property type="entry name" value="SOX/SOX-like_TF"/>
</dbReference>
<dbReference type="InterPro" id="IPR036910">
    <property type="entry name" value="HMG_box_dom_sf"/>
</dbReference>
<dbReference type="SUPFAM" id="SSF47095">
    <property type="entry name" value="HMG-box"/>
    <property type="match status" value="2"/>
</dbReference>
<dbReference type="GO" id="GO:0005634">
    <property type="term" value="C:nucleus"/>
    <property type="evidence" value="ECO:0007669"/>
    <property type="project" value="UniProtKB-UniRule"/>
</dbReference>
<evidence type="ECO:0000313" key="7">
    <source>
        <dbReference type="Proteomes" id="UP000290288"/>
    </source>
</evidence>
<gene>
    <name evidence="6" type="ORF">EST38_g6002</name>
</gene>
<accession>A0A4V1Q3U9</accession>
<evidence type="ECO:0000256" key="4">
    <source>
        <dbReference type="SAM" id="MobiDB-lite"/>
    </source>
</evidence>
<evidence type="ECO:0000256" key="2">
    <source>
        <dbReference type="ARBA" id="ARBA00023242"/>
    </source>
</evidence>
<dbReference type="AlphaFoldDB" id="A0A4V1Q3U9"/>
<dbReference type="CDD" id="cd01389">
    <property type="entry name" value="HMG-box_ROX1-like"/>
    <property type="match status" value="1"/>
</dbReference>
<dbReference type="Pfam" id="PF00505">
    <property type="entry name" value="HMG_box"/>
    <property type="match status" value="2"/>
</dbReference>
<feature type="region of interest" description="Disordered" evidence="4">
    <location>
        <begin position="1"/>
        <end position="34"/>
    </location>
</feature>
<feature type="DNA-binding region" description="HMG box" evidence="3">
    <location>
        <begin position="29"/>
        <end position="96"/>
    </location>
</feature>
<dbReference type="PANTHER" id="PTHR45789:SF2">
    <property type="entry name" value="FI18025P1"/>
    <property type="match status" value="1"/>
</dbReference>
<comment type="caution">
    <text evidence="6">The sequence shown here is derived from an EMBL/GenBank/DDBJ whole genome shotgun (WGS) entry which is preliminary data.</text>
</comment>
<dbReference type="GO" id="GO:0000978">
    <property type="term" value="F:RNA polymerase II cis-regulatory region sequence-specific DNA binding"/>
    <property type="evidence" value="ECO:0007669"/>
    <property type="project" value="TreeGrafter"/>
</dbReference>
<reference evidence="6 7" key="1">
    <citation type="submission" date="2019-01" db="EMBL/GenBank/DDBJ databases">
        <title>Draft genome sequence of Psathyrella aberdarensis IHI B618.</title>
        <authorList>
            <person name="Buettner E."/>
            <person name="Kellner H."/>
        </authorList>
    </citation>
    <scope>NUCLEOTIDE SEQUENCE [LARGE SCALE GENOMIC DNA]</scope>
    <source>
        <strain evidence="6 7">IHI B618</strain>
    </source>
</reference>
<feature type="region of interest" description="Disordered" evidence="4">
    <location>
        <begin position="447"/>
        <end position="468"/>
    </location>
</feature>
<keyword evidence="2 3" id="KW-0539">Nucleus</keyword>